<reference evidence="1 2" key="1">
    <citation type="submission" date="2016-02" db="EMBL/GenBank/DDBJ databases">
        <title>Genome analysis of coral dinoflagellate symbionts highlights evolutionary adaptations to a symbiotic lifestyle.</title>
        <authorList>
            <person name="Aranda M."/>
            <person name="Li Y."/>
            <person name="Liew Y.J."/>
            <person name="Baumgarten S."/>
            <person name="Simakov O."/>
            <person name="Wilson M."/>
            <person name="Piel J."/>
            <person name="Ashoor H."/>
            <person name="Bougouffa S."/>
            <person name="Bajic V.B."/>
            <person name="Ryu T."/>
            <person name="Ravasi T."/>
            <person name="Bayer T."/>
            <person name="Micklem G."/>
            <person name="Kim H."/>
            <person name="Bhak J."/>
            <person name="Lajeunesse T.C."/>
            <person name="Voolstra C.R."/>
        </authorList>
    </citation>
    <scope>NUCLEOTIDE SEQUENCE [LARGE SCALE GENOMIC DNA]</scope>
    <source>
        <strain evidence="1 2">CCMP2467</strain>
    </source>
</reference>
<organism evidence="1 2">
    <name type="scientific">Symbiodinium microadriaticum</name>
    <name type="common">Dinoflagellate</name>
    <name type="synonym">Zooxanthella microadriatica</name>
    <dbReference type="NCBI Taxonomy" id="2951"/>
    <lineage>
        <taxon>Eukaryota</taxon>
        <taxon>Sar</taxon>
        <taxon>Alveolata</taxon>
        <taxon>Dinophyceae</taxon>
        <taxon>Suessiales</taxon>
        <taxon>Symbiodiniaceae</taxon>
        <taxon>Symbiodinium</taxon>
    </lineage>
</organism>
<comment type="caution">
    <text evidence="1">The sequence shown here is derived from an EMBL/GenBank/DDBJ whole genome shotgun (WGS) entry which is preliminary data.</text>
</comment>
<evidence type="ECO:0000313" key="1">
    <source>
        <dbReference type="EMBL" id="OLP92305.1"/>
    </source>
</evidence>
<gene>
    <name evidence="1" type="ORF">AK812_SmicGene25903</name>
</gene>
<dbReference type="AlphaFoldDB" id="A0A1Q9DAZ4"/>
<accession>A0A1Q9DAZ4</accession>
<keyword evidence="2" id="KW-1185">Reference proteome</keyword>
<evidence type="ECO:0000313" key="2">
    <source>
        <dbReference type="Proteomes" id="UP000186817"/>
    </source>
</evidence>
<sequence>MWGALCRPPKGVQPHAVGMHVGRSVSIAATMHAAAPCRWSTLCRYVHRPNAVHQVELPSEIYLNCLEGYFMLVSLRRVTPRTARALQGGQVWIEGDVYQEVFVDRIALITYTAGGLSAAGGPARDDWVQVPFRSCEAPAQMEEIMTVESFPEVGQLYPTKDLDFRPQAARYEQRDDGGKALPRRRTMRDLAEVTAHYSHAWHMRFYYQPSKAQMPVPKSLFQTYMHDEVPGPRAMAATQFKDYECLLCDDPFLRQTLHQGAGSFGLA</sequence>
<proteinExistence type="predicted"/>
<dbReference type="EMBL" id="LSRX01000627">
    <property type="protein sequence ID" value="OLP92305.1"/>
    <property type="molecule type" value="Genomic_DNA"/>
</dbReference>
<protein>
    <submittedName>
        <fullName evidence="1">Uncharacterized protein</fullName>
    </submittedName>
</protein>
<name>A0A1Q9DAZ4_SYMMI</name>
<dbReference type="Proteomes" id="UP000186817">
    <property type="component" value="Unassembled WGS sequence"/>
</dbReference>